<keyword evidence="3" id="KW-0378">Hydrolase</keyword>
<evidence type="ECO:0000313" key="4">
    <source>
        <dbReference type="Proteomes" id="UP000239340"/>
    </source>
</evidence>
<feature type="domain" description="Amidohydrolase-related" evidence="2">
    <location>
        <begin position="25"/>
        <end position="369"/>
    </location>
</feature>
<dbReference type="Gene3D" id="3.20.20.140">
    <property type="entry name" value="Metal-dependent hydrolases"/>
    <property type="match status" value="1"/>
</dbReference>
<dbReference type="GO" id="GO:0016831">
    <property type="term" value="F:carboxy-lyase activity"/>
    <property type="evidence" value="ECO:0007669"/>
    <property type="project" value="InterPro"/>
</dbReference>
<keyword evidence="3" id="KW-0614">Plasmid</keyword>
<dbReference type="InterPro" id="IPR032466">
    <property type="entry name" value="Metal_Hydrolase"/>
</dbReference>
<evidence type="ECO:0000259" key="2">
    <source>
        <dbReference type="Pfam" id="PF04909"/>
    </source>
</evidence>
<dbReference type="GO" id="GO:0016787">
    <property type="term" value="F:hydrolase activity"/>
    <property type="evidence" value="ECO:0007669"/>
    <property type="project" value="UniProtKB-KW"/>
</dbReference>
<dbReference type="EMBL" id="CP024308">
    <property type="protein sequence ID" value="AUX78345.1"/>
    <property type="molecule type" value="Genomic_DNA"/>
</dbReference>
<protein>
    <submittedName>
        <fullName evidence="3">Amidohydrolase 2 family protein</fullName>
    </submittedName>
</protein>
<dbReference type="AlphaFoldDB" id="A0A2L0HA45"/>
<dbReference type="Pfam" id="PF04909">
    <property type="entry name" value="Amidohydro_2"/>
    <property type="match status" value="1"/>
</dbReference>
<dbReference type="SUPFAM" id="SSF51556">
    <property type="entry name" value="Metallo-dependent hydrolases"/>
    <property type="match status" value="1"/>
</dbReference>
<proteinExistence type="predicted"/>
<accession>A0A2L0HA45</accession>
<dbReference type="InterPro" id="IPR032465">
    <property type="entry name" value="ACMSD"/>
</dbReference>
<dbReference type="PANTHER" id="PTHR21240:SF28">
    <property type="entry name" value="ISO-OROTATE DECARBOXYLASE (EUROFUNG)"/>
    <property type="match status" value="1"/>
</dbReference>
<name>A0A2L0HA45_RHIFR</name>
<reference evidence="3 4" key="1">
    <citation type="submission" date="2017-10" db="EMBL/GenBank/DDBJ databases">
        <title>Analysis of the genome sequences of Rhizobium populations associated to common bean (phaseolus vulgaris).</title>
        <authorList>
            <person name="Bustos P."/>
            <person name="Santamaria R.I."/>
            <person name="Miranda-Sanchez F."/>
            <person name="Perez-Carrascal O."/>
            <person name="Juarez S."/>
            <person name="Lozano L."/>
            <person name="Martinez-Flores I."/>
            <person name="Vinuesa P."/>
            <person name="Martinez-Romero E."/>
            <person name="Cevallos M.A."/>
            <person name="Romero D."/>
            <person name="Davila G."/>
            <person name="Gonzalez V."/>
        </authorList>
    </citation>
    <scope>NUCLEOTIDE SEQUENCE [LARGE SCALE GENOMIC DNA]</scope>
    <source>
        <strain evidence="3 4">NXT3</strain>
        <plasmid evidence="4">Plasmid psfrenxt3a</plasmid>
    </source>
</reference>
<sequence>MTTTAFARPQTPEGGLDPIDVKVIDTDVHVEPRSFEELIDYMDAPWKDRTLKARVPFRRAGFTTFDVAGRMDAYPTTGDLGSDPDMVAGHLFQDDPIDYAILLPWSLRGFTVDPALDTALVKAVNQWLSETWLSKYNTENRYVGSISVSVEDPIGAVREIEKWAGHPGFRQVAISHYGPRPFGHPMYDPIWEAAARHGLPVSIHFKGGATQPLGWTSTGPLQYFVEYHSLIAPMAYATHMASFICNGVLDRHPGLQFLFLEGGFLWYRPFIDRMTRHWQKTGQEFSAAKTPQQYVLDHFRFATQPVEEATDPQHIATLFEEADAGDLLMFSSDYPHYDYDPPSKALPRALDDEAKKKIMAGNALDFFKLPKTRPADRFDRKEGRV</sequence>
<dbReference type="PANTHER" id="PTHR21240">
    <property type="entry name" value="2-AMINO-3-CARBOXYLMUCONATE-6-SEMIALDEHYDE DECARBOXYLASE"/>
    <property type="match status" value="1"/>
</dbReference>
<organism evidence="3 4">
    <name type="scientific">Rhizobium fredii</name>
    <name type="common">Sinorhizobium fredii</name>
    <dbReference type="NCBI Taxonomy" id="380"/>
    <lineage>
        <taxon>Bacteria</taxon>
        <taxon>Pseudomonadati</taxon>
        <taxon>Pseudomonadota</taxon>
        <taxon>Alphaproteobacteria</taxon>
        <taxon>Hyphomicrobiales</taxon>
        <taxon>Rhizobiaceae</taxon>
        <taxon>Sinorhizobium/Ensifer group</taxon>
        <taxon>Sinorhizobium</taxon>
    </lineage>
</organism>
<dbReference type="GO" id="GO:0005737">
    <property type="term" value="C:cytoplasm"/>
    <property type="evidence" value="ECO:0007669"/>
    <property type="project" value="TreeGrafter"/>
</dbReference>
<dbReference type="GO" id="GO:0019748">
    <property type="term" value="P:secondary metabolic process"/>
    <property type="evidence" value="ECO:0007669"/>
    <property type="project" value="TreeGrafter"/>
</dbReference>
<dbReference type="InterPro" id="IPR006680">
    <property type="entry name" value="Amidohydro-rel"/>
</dbReference>
<dbReference type="RefSeq" id="WP_104840084.1">
    <property type="nucleotide sequence ID" value="NZ_CP024308.1"/>
</dbReference>
<dbReference type="Proteomes" id="UP000239340">
    <property type="component" value="Plasmid pSfreNXT3a"/>
</dbReference>
<geneLocation type="plasmid" evidence="4">
    <name>psfrenxt3a</name>
</geneLocation>
<evidence type="ECO:0000256" key="1">
    <source>
        <dbReference type="ARBA" id="ARBA00023239"/>
    </source>
</evidence>
<gene>
    <name evidence="3" type="ORF">NXT3_PA00050</name>
</gene>
<keyword evidence="1" id="KW-0456">Lyase</keyword>
<evidence type="ECO:0000313" key="3">
    <source>
        <dbReference type="EMBL" id="AUX78345.1"/>
    </source>
</evidence>